<dbReference type="Proteomes" id="UP000002287">
    <property type="component" value="Plasmid pBVIE03"/>
</dbReference>
<feature type="domain" description="HTH cro/C1-type" evidence="2">
    <location>
        <begin position="12"/>
        <end position="66"/>
    </location>
</feature>
<dbReference type="KEGG" id="bvi:Bcep1808_7400"/>
<dbReference type="InterPro" id="IPR001387">
    <property type="entry name" value="Cro/C1-type_HTH"/>
</dbReference>
<dbReference type="InterPro" id="IPR050807">
    <property type="entry name" value="TransReg_Diox_bact_type"/>
</dbReference>
<dbReference type="GO" id="GO:0005829">
    <property type="term" value="C:cytosol"/>
    <property type="evidence" value="ECO:0007669"/>
    <property type="project" value="TreeGrafter"/>
</dbReference>
<geneLocation type="plasmid" evidence="3 4">
    <name>pBVIE03</name>
</geneLocation>
<organism evidence="3 4">
    <name type="scientific">Burkholderia vietnamiensis (strain G4 / LMG 22486)</name>
    <name type="common">Burkholderia cepacia (strain R1808)</name>
    <dbReference type="NCBI Taxonomy" id="269482"/>
    <lineage>
        <taxon>Bacteria</taxon>
        <taxon>Pseudomonadati</taxon>
        <taxon>Pseudomonadota</taxon>
        <taxon>Betaproteobacteria</taxon>
        <taxon>Burkholderiales</taxon>
        <taxon>Burkholderiaceae</taxon>
        <taxon>Burkholderia</taxon>
        <taxon>Burkholderia cepacia complex</taxon>
    </lineage>
</organism>
<dbReference type="AlphaFoldDB" id="A4JVH4"/>
<dbReference type="GO" id="GO:0003700">
    <property type="term" value="F:DNA-binding transcription factor activity"/>
    <property type="evidence" value="ECO:0007669"/>
    <property type="project" value="TreeGrafter"/>
</dbReference>
<sequence>MERHNRCFGRVLRRLRRDMHLSQKDLAVHAGVDRTYISLLELGRRSPTLESIVALAAALKIPLSRLFAELEVEIARDVD</sequence>
<dbReference type="SUPFAM" id="SSF47413">
    <property type="entry name" value="lambda repressor-like DNA-binding domains"/>
    <property type="match status" value="1"/>
</dbReference>
<dbReference type="Pfam" id="PF01381">
    <property type="entry name" value="HTH_3"/>
    <property type="match status" value="1"/>
</dbReference>
<dbReference type="GO" id="GO:0003677">
    <property type="term" value="F:DNA binding"/>
    <property type="evidence" value="ECO:0007669"/>
    <property type="project" value="UniProtKB-KW"/>
</dbReference>
<gene>
    <name evidence="3" type="ordered locus">Bcep1808_7400</name>
</gene>
<proteinExistence type="predicted"/>
<dbReference type="Gene3D" id="1.10.260.40">
    <property type="entry name" value="lambda repressor-like DNA-binding domains"/>
    <property type="match status" value="1"/>
</dbReference>
<reference evidence="3 4" key="1">
    <citation type="submission" date="2007-03" db="EMBL/GenBank/DDBJ databases">
        <title>Complete sequence of plasmid pBVIE03 of Burkholderia vietnamiensis G4.</title>
        <authorList>
            <consortium name="US DOE Joint Genome Institute"/>
            <person name="Copeland A."/>
            <person name="Lucas S."/>
            <person name="Lapidus A."/>
            <person name="Barry K."/>
            <person name="Detter J.C."/>
            <person name="Glavina del Rio T."/>
            <person name="Hammon N."/>
            <person name="Israni S."/>
            <person name="Dalin E."/>
            <person name="Tice H."/>
            <person name="Pitluck S."/>
            <person name="Chain P."/>
            <person name="Malfatti S."/>
            <person name="Shin M."/>
            <person name="Vergez L."/>
            <person name="Schmutz J."/>
            <person name="Larimer F."/>
            <person name="Land M."/>
            <person name="Hauser L."/>
            <person name="Kyrpides N."/>
            <person name="Tiedje J."/>
            <person name="Richardson P."/>
        </authorList>
    </citation>
    <scope>NUCLEOTIDE SEQUENCE [LARGE SCALE GENOMIC DNA]</scope>
    <source>
        <strain evidence="4">G4 / LMG 22486</strain>
        <plasmid evidence="3 4">pBVIE03</plasmid>
    </source>
</reference>
<accession>A4JVH4</accession>
<dbReference type="PANTHER" id="PTHR46797:SF1">
    <property type="entry name" value="METHYLPHOSPHONATE SYNTHASE"/>
    <property type="match status" value="1"/>
</dbReference>
<evidence type="ECO:0000256" key="1">
    <source>
        <dbReference type="ARBA" id="ARBA00023125"/>
    </source>
</evidence>
<keyword evidence="3" id="KW-0614">Plasmid</keyword>
<evidence type="ECO:0000259" key="2">
    <source>
        <dbReference type="PROSITE" id="PS50943"/>
    </source>
</evidence>
<protein>
    <submittedName>
        <fullName evidence="3">Transcriptional regulator, XRE family</fullName>
    </submittedName>
</protein>
<dbReference type="PANTHER" id="PTHR46797">
    <property type="entry name" value="HTH-TYPE TRANSCRIPTIONAL REGULATOR"/>
    <property type="match status" value="1"/>
</dbReference>
<dbReference type="CDD" id="cd00093">
    <property type="entry name" value="HTH_XRE"/>
    <property type="match status" value="1"/>
</dbReference>
<dbReference type="HOGENOM" id="CLU_066192_29_0_4"/>
<keyword evidence="1" id="KW-0238">DNA-binding</keyword>
<evidence type="ECO:0000313" key="3">
    <source>
        <dbReference type="EMBL" id="ABO60277.1"/>
    </source>
</evidence>
<evidence type="ECO:0000313" key="4">
    <source>
        <dbReference type="Proteomes" id="UP000002287"/>
    </source>
</evidence>
<dbReference type="SMART" id="SM00530">
    <property type="entry name" value="HTH_XRE"/>
    <property type="match status" value="1"/>
</dbReference>
<dbReference type="InterPro" id="IPR010982">
    <property type="entry name" value="Lambda_DNA-bd_dom_sf"/>
</dbReference>
<dbReference type="EMBL" id="CP000619">
    <property type="protein sequence ID" value="ABO60277.1"/>
    <property type="molecule type" value="Genomic_DNA"/>
</dbReference>
<name>A4JVH4_BURVG</name>
<dbReference type="PROSITE" id="PS50943">
    <property type="entry name" value="HTH_CROC1"/>
    <property type="match status" value="1"/>
</dbReference>